<name>A0A1C3EPP1_9GAMM</name>
<feature type="domain" description="MOSC" evidence="1">
    <location>
        <begin position="18"/>
        <end position="166"/>
    </location>
</feature>
<gene>
    <name evidence="2" type="ORF">A8L45_04780</name>
</gene>
<organism evidence="2 3">
    <name type="scientific">Veronia pacifica</name>
    <dbReference type="NCBI Taxonomy" id="1080227"/>
    <lineage>
        <taxon>Bacteria</taxon>
        <taxon>Pseudomonadati</taxon>
        <taxon>Pseudomonadota</taxon>
        <taxon>Gammaproteobacteria</taxon>
        <taxon>Vibrionales</taxon>
        <taxon>Vibrionaceae</taxon>
        <taxon>Veronia</taxon>
    </lineage>
</organism>
<dbReference type="GO" id="GO:0030170">
    <property type="term" value="F:pyridoxal phosphate binding"/>
    <property type="evidence" value="ECO:0007669"/>
    <property type="project" value="InterPro"/>
</dbReference>
<proteinExistence type="predicted"/>
<evidence type="ECO:0000313" key="3">
    <source>
        <dbReference type="Proteomes" id="UP000094936"/>
    </source>
</evidence>
<dbReference type="EMBL" id="LYBM01000005">
    <property type="protein sequence ID" value="ODA35231.1"/>
    <property type="molecule type" value="Genomic_DNA"/>
</dbReference>
<evidence type="ECO:0000313" key="2">
    <source>
        <dbReference type="EMBL" id="ODA35231.1"/>
    </source>
</evidence>
<dbReference type="AlphaFoldDB" id="A0A1C3EPP1"/>
<comment type="caution">
    <text evidence="2">The sequence shown here is derived from an EMBL/GenBank/DDBJ whole genome shotgun (WGS) entry which is preliminary data.</text>
</comment>
<dbReference type="InterPro" id="IPR005302">
    <property type="entry name" value="MoCF_Sase_C"/>
</dbReference>
<protein>
    <recommendedName>
        <fullName evidence="1">MOSC domain-containing protein</fullName>
    </recommendedName>
</protein>
<accession>A0A1C3EPP1</accession>
<dbReference type="STRING" id="1080227.A8L45_04780"/>
<dbReference type="InterPro" id="IPR011037">
    <property type="entry name" value="Pyrv_Knase-like_insert_dom_sf"/>
</dbReference>
<dbReference type="InterPro" id="IPR052716">
    <property type="entry name" value="MOSC_domain"/>
</dbReference>
<dbReference type="Proteomes" id="UP000094936">
    <property type="component" value="Unassembled WGS sequence"/>
</dbReference>
<dbReference type="GO" id="GO:0003824">
    <property type="term" value="F:catalytic activity"/>
    <property type="evidence" value="ECO:0007669"/>
    <property type="project" value="InterPro"/>
</dbReference>
<sequence>MAHVISVQVSDKHSFTKYPSLFIELLEEQGVLGDAHCGSTVQSRYLKRRNAAAPNLRQVHLIQQETIDNLNEQGFNVSPGEMGENMTTLGVDLLSLPLDTKIHFSHGAVIRLTGIRTPCNQLNTYRAGLKRAVSRKHDGKVQFLCGVMAVVERSGIINIGDEMDIVLPSLPHKSLPSL</sequence>
<dbReference type="PANTHER" id="PTHR36930">
    <property type="entry name" value="METAL-SULFUR CLUSTER BIOSYNTHESIS PROTEINS YUAD-RELATED"/>
    <property type="match status" value="1"/>
</dbReference>
<dbReference type="PROSITE" id="PS51340">
    <property type="entry name" value="MOSC"/>
    <property type="match status" value="1"/>
</dbReference>
<dbReference type="Pfam" id="PF03473">
    <property type="entry name" value="MOSC"/>
    <property type="match status" value="1"/>
</dbReference>
<reference evidence="2 3" key="1">
    <citation type="submission" date="2016-05" db="EMBL/GenBank/DDBJ databases">
        <title>Genomic Taxonomy of the Vibrionaceae.</title>
        <authorList>
            <person name="Gomez-Gil B."/>
            <person name="Enciso-Ibarra J."/>
        </authorList>
    </citation>
    <scope>NUCLEOTIDE SEQUENCE [LARGE SCALE GENOMIC DNA]</scope>
    <source>
        <strain evidence="2 3">CAIM 1920</strain>
    </source>
</reference>
<dbReference type="RefSeq" id="WP_068899783.1">
    <property type="nucleotide sequence ID" value="NZ_JBHUIF010000033.1"/>
</dbReference>
<evidence type="ECO:0000259" key="1">
    <source>
        <dbReference type="PROSITE" id="PS51340"/>
    </source>
</evidence>
<dbReference type="SUPFAM" id="SSF50800">
    <property type="entry name" value="PK beta-barrel domain-like"/>
    <property type="match status" value="1"/>
</dbReference>
<dbReference type="PANTHER" id="PTHR36930:SF1">
    <property type="entry name" value="MOSC DOMAIN-CONTAINING PROTEIN"/>
    <property type="match status" value="1"/>
</dbReference>
<dbReference type="Gene3D" id="2.40.33.20">
    <property type="entry name" value="PK beta-barrel domain-like"/>
    <property type="match status" value="1"/>
</dbReference>
<keyword evidence="3" id="KW-1185">Reference proteome</keyword>
<dbReference type="GO" id="GO:0030151">
    <property type="term" value="F:molybdenum ion binding"/>
    <property type="evidence" value="ECO:0007669"/>
    <property type="project" value="InterPro"/>
</dbReference>